<accession>A0ABP3K553</accession>
<comment type="caution">
    <text evidence="1">The sequence shown here is derived from an EMBL/GenBank/DDBJ whole genome shotgun (WGS) entry which is preliminary data.</text>
</comment>
<organism evidence="1 2">
    <name type="scientific">Alkalibacillus silvisoli</name>
    <dbReference type="NCBI Taxonomy" id="392823"/>
    <lineage>
        <taxon>Bacteria</taxon>
        <taxon>Bacillati</taxon>
        <taxon>Bacillota</taxon>
        <taxon>Bacilli</taxon>
        <taxon>Bacillales</taxon>
        <taxon>Bacillaceae</taxon>
        <taxon>Alkalibacillus</taxon>
    </lineage>
</organism>
<gene>
    <name evidence="1" type="ORF">GCM10008935_29690</name>
</gene>
<sequence>MLNKEHLSEMKGIENGATIWGYKNAKLLREVQRFDSELLTIIDDLQELERIENKVYDGAKQLPYFGAILSEKGKEFLNEHIA</sequence>
<dbReference type="Proteomes" id="UP001500740">
    <property type="component" value="Unassembled WGS sequence"/>
</dbReference>
<proteinExistence type="predicted"/>
<name>A0ABP3K553_9BACI</name>
<keyword evidence="2" id="KW-1185">Reference proteome</keyword>
<evidence type="ECO:0000313" key="1">
    <source>
        <dbReference type="EMBL" id="GAA0471797.1"/>
    </source>
</evidence>
<dbReference type="RefSeq" id="WP_343784947.1">
    <property type="nucleotide sequence ID" value="NZ_BAAACZ010000030.1"/>
</dbReference>
<reference evidence="2" key="1">
    <citation type="journal article" date="2019" name="Int. J. Syst. Evol. Microbiol.">
        <title>The Global Catalogue of Microorganisms (GCM) 10K type strain sequencing project: providing services to taxonomists for standard genome sequencing and annotation.</title>
        <authorList>
            <consortium name="The Broad Institute Genomics Platform"/>
            <consortium name="The Broad Institute Genome Sequencing Center for Infectious Disease"/>
            <person name="Wu L."/>
            <person name="Ma J."/>
        </authorList>
    </citation>
    <scope>NUCLEOTIDE SEQUENCE [LARGE SCALE GENOMIC DNA]</scope>
    <source>
        <strain evidence="2">JCM 14193</strain>
    </source>
</reference>
<dbReference type="EMBL" id="BAAACZ010000030">
    <property type="protein sequence ID" value="GAA0471797.1"/>
    <property type="molecule type" value="Genomic_DNA"/>
</dbReference>
<protein>
    <submittedName>
        <fullName evidence="1">Uncharacterized protein</fullName>
    </submittedName>
</protein>
<evidence type="ECO:0000313" key="2">
    <source>
        <dbReference type="Proteomes" id="UP001500740"/>
    </source>
</evidence>